<evidence type="ECO:0000256" key="6">
    <source>
        <dbReference type="ARBA" id="ARBA00037937"/>
    </source>
</evidence>
<keyword evidence="5 7" id="KW-0975">Bacterial flagellum</keyword>
<dbReference type="Proteomes" id="UP000434044">
    <property type="component" value="Unassembled WGS sequence"/>
</dbReference>
<sequence>MHPRSLPRSLIAWGAWLAPGLVWAAESQTSLDPTAAGYLGQLVGGLVLVVLAIVVLAWFMRRVPGLASPGLGAIQILAVRSIGARERLMLVQVGHEQILIGVTAAGVRHLHTLAQPIEPTADEPWTGDFASLLERFKRGGQPG</sequence>
<dbReference type="InterPro" id="IPR052205">
    <property type="entry name" value="FliO/MopB"/>
</dbReference>
<dbReference type="NCBIfam" id="TIGR03500">
    <property type="entry name" value="FliO_TIGR"/>
    <property type="match status" value="1"/>
</dbReference>
<keyword evidence="1 7" id="KW-1003">Cell membrane</keyword>
<protein>
    <recommendedName>
        <fullName evidence="7">Flagellar protein</fullName>
    </recommendedName>
</protein>
<dbReference type="OrthoDB" id="5741235at2"/>
<gene>
    <name evidence="8" type="primary">fliO</name>
    <name evidence="8" type="ORF">GJ668_04350</name>
</gene>
<dbReference type="PANTHER" id="PTHR38766">
    <property type="entry name" value="FLAGELLAR PROTEIN FLIO"/>
    <property type="match status" value="1"/>
</dbReference>
<evidence type="ECO:0000256" key="2">
    <source>
        <dbReference type="ARBA" id="ARBA00022692"/>
    </source>
</evidence>
<keyword evidence="9" id="KW-1185">Reference proteome</keyword>
<dbReference type="RefSeq" id="WP_155448888.1">
    <property type="nucleotide sequence ID" value="NZ_WNKT01000005.1"/>
</dbReference>
<keyword evidence="3 7" id="KW-1133">Transmembrane helix</keyword>
<evidence type="ECO:0000256" key="1">
    <source>
        <dbReference type="ARBA" id="ARBA00022475"/>
    </source>
</evidence>
<name>A0A6N8ECH7_9GAMM</name>
<evidence type="ECO:0000256" key="3">
    <source>
        <dbReference type="ARBA" id="ARBA00022989"/>
    </source>
</evidence>
<evidence type="ECO:0000313" key="9">
    <source>
        <dbReference type="Proteomes" id="UP000434044"/>
    </source>
</evidence>
<evidence type="ECO:0000313" key="8">
    <source>
        <dbReference type="EMBL" id="MTW20326.1"/>
    </source>
</evidence>
<accession>A0A6N8ECH7</accession>
<dbReference type="InterPro" id="IPR022781">
    <property type="entry name" value="Flagellar_biosynth_FliO"/>
</dbReference>
<keyword evidence="8" id="KW-0966">Cell projection</keyword>
<reference evidence="8 9" key="1">
    <citation type="submission" date="2019-11" db="EMBL/GenBank/DDBJ databases">
        <title>Whole-genome sequence of the anaerobic purple sulfur bacterium Allochromatium palmeri DSM 15591.</title>
        <authorList>
            <person name="Kyndt J.A."/>
            <person name="Meyer T.E."/>
        </authorList>
    </citation>
    <scope>NUCLEOTIDE SEQUENCE [LARGE SCALE GENOMIC DNA]</scope>
    <source>
        <strain evidence="8 9">DSM 15591</strain>
    </source>
</reference>
<dbReference type="AlphaFoldDB" id="A0A6N8ECH7"/>
<keyword evidence="2 7" id="KW-0812">Transmembrane</keyword>
<dbReference type="Pfam" id="PF04347">
    <property type="entry name" value="FliO"/>
    <property type="match status" value="1"/>
</dbReference>
<dbReference type="GO" id="GO:0005886">
    <property type="term" value="C:plasma membrane"/>
    <property type="evidence" value="ECO:0007669"/>
    <property type="project" value="UniProtKB-SubCell"/>
</dbReference>
<comment type="caution">
    <text evidence="8">The sequence shown here is derived from an EMBL/GenBank/DDBJ whole genome shotgun (WGS) entry which is preliminary data.</text>
</comment>
<feature type="transmembrane region" description="Helical" evidence="7">
    <location>
        <begin position="40"/>
        <end position="59"/>
    </location>
</feature>
<evidence type="ECO:0000256" key="7">
    <source>
        <dbReference type="RuleBase" id="RU362064"/>
    </source>
</evidence>
<keyword evidence="4 7" id="KW-0472">Membrane</keyword>
<dbReference type="GO" id="GO:0044781">
    <property type="term" value="P:bacterial-type flagellum organization"/>
    <property type="evidence" value="ECO:0007669"/>
    <property type="project" value="UniProtKB-UniRule"/>
</dbReference>
<evidence type="ECO:0000256" key="4">
    <source>
        <dbReference type="ARBA" id="ARBA00023136"/>
    </source>
</evidence>
<organism evidence="8 9">
    <name type="scientific">Allochromatium palmeri</name>
    <dbReference type="NCBI Taxonomy" id="231048"/>
    <lineage>
        <taxon>Bacteria</taxon>
        <taxon>Pseudomonadati</taxon>
        <taxon>Pseudomonadota</taxon>
        <taxon>Gammaproteobacteria</taxon>
        <taxon>Chromatiales</taxon>
        <taxon>Chromatiaceae</taxon>
        <taxon>Allochromatium</taxon>
    </lineage>
</organism>
<keyword evidence="8" id="KW-0969">Cilium</keyword>
<proteinExistence type="inferred from homology"/>
<comment type="subcellular location">
    <subcellularLocation>
        <location evidence="7">Cell membrane</location>
    </subcellularLocation>
    <subcellularLocation>
        <location evidence="7">Bacterial flagellum basal body</location>
    </subcellularLocation>
</comment>
<keyword evidence="8" id="KW-0282">Flagellum</keyword>
<dbReference type="GO" id="GO:0009425">
    <property type="term" value="C:bacterial-type flagellum basal body"/>
    <property type="evidence" value="ECO:0007669"/>
    <property type="project" value="UniProtKB-SubCell"/>
</dbReference>
<dbReference type="PANTHER" id="PTHR38766:SF1">
    <property type="entry name" value="FLAGELLAR PROTEIN FLIO"/>
    <property type="match status" value="1"/>
</dbReference>
<dbReference type="EMBL" id="WNKT01000005">
    <property type="protein sequence ID" value="MTW20326.1"/>
    <property type="molecule type" value="Genomic_DNA"/>
</dbReference>
<evidence type="ECO:0000256" key="5">
    <source>
        <dbReference type="ARBA" id="ARBA00023143"/>
    </source>
</evidence>
<comment type="similarity">
    <text evidence="6 7">Belongs to the FliO/MopB family.</text>
</comment>